<evidence type="ECO:0000313" key="8">
    <source>
        <dbReference type="Proteomes" id="UP000294650"/>
    </source>
</evidence>
<feature type="domain" description="Cell envelope-related transcriptional attenuator" evidence="6">
    <location>
        <begin position="90"/>
        <end position="231"/>
    </location>
</feature>
<dbReference type="OrthoDB" id="27330at2"/>
<comment type="similarity">
    <text evidence="1">Belongs to the LytR/CpsA/Psr (LCP) family.</text>
</comment>
<dbReference type="AlphaFoldDB" id="A0A4R3MZX4"/>
<gene>
    <name evidence="7" type="ORF">EDD68_11617</name>
</gene>
<dbReference type="EMBL" id="SMAN01000016">
    <property type="protein sequence ID" value="TCT19889.1"/>
    <property type="molecule type" value="Genomic_DNA"/>
</dbReference>
<dbReference type="NCBIfam" id="TIGR00350">
    <property type="entry name" value="lytR_cpsA_psr"/>
    <property type="match status" value="1"/>
</dbReference>
<dbReference type="Proteomes" id="UP000294650">
    <property type="component" value="Unassembled WGS sequence"/>
</dbReference>
<dbReference type="Gene3D" id="3.40.630.190">
    <property type="entry name" value="LCP protein"/>
    <property type="match status" value="1"/>
</dbReference>
<name>A0A4R3MZX4_9BACI</name>
<feature type="transmembrane region" description="Helical" evidence="5">
    <location>
        <begin position="20"/>
        <end position="40"/>
    </location>
</feature>
<dbReference type="PANTHER" id="PTHR33392:SF6">
    <property type="entry name" value="POLYISOPRENYL-TEICHOIC ACID--PEPTIDOGLYCAN TEICHOIC ACID TRANSFERASE TAGU"/>
    <property type="match status" value="1"/>
</dbReference>
<evidence type="ECO:0000259" key="6">
    <source>
        <dbReference type="Pfam" id="PF03816"/>
    </source>
</evidence>
<dbReference type="InterPro" id="IPR004474">
    <property type="entry name" value="LytR_CpsA_psr"/>
</dbReference>
<evidence type="ECO:0000256" key="3">
    <source>
        <dbReference type="ARBA" id="ARBA00022968"/>
    </source>
</evidence>
<evidence type="ECO:0000313" key="7">
    <source>
        <dbReference type="EMBL" id="TCT19889.1"/>
    </source>
</evidence>
<dbReference type="InterPro" id="IPR050922">
    <property type="entry name" value="LytR/CpsA/Psr_CW_biosynth"/>
</dbReference>
<keyword evidence="3" id="KW-0735">Signal-anchor</keyword>
<dbReference type="GO" id="GO:0071555">
    <property type="term" value="P:cell wall organization"/>
    <property type="evidence" value="ECO:0007669"/>
    <property type="project" value="UniProtKB-KW"/>
</dbReference>
<keyword evidence="5" id="KW-0472">Membrane</keyword>
<sequence length="313" mass="35758">MASRKEARKQKKGKKKKRKIVLAIIGVLLLGGLAYFVHLYNKLEDTVETMYAPLESDTEKKADIENRFKNKDTINVLLLGVDEREGDRGRSDTMVFLSLNPDTNKMLMFNIPRDTYVNIPGRGMDKINHAYAFGGSELSVQTVEDFLDTTVHFYGKVNMEGLIEGVDAIGGVTVYNDMAFSHGGYDFPEGEITLSGEEALIYSRMRKQDPRGDLGRNTRQQQIIDAMIDEAVSFESFTRVTEMLDVIGSNVETNVQIDEMRKIFFNYRGTRKETIREEIQGTGKMMDGVWYYIVSDEEVNRIRTLLEQHMNEQ</sequence>
<evidence type="ECO:0000256" key="1">
    <source>
        <dbReference type="ARBA" id="ARBA00006068"/>
    </source>
</evidence>
<keyword evidence="4 5" id="KW-1133">Transmembrane helix</keyword>
<dbReference type="Pfam" id="PF03816">
    <property type="entry name" value="LytR_cpsA_psr"/>
    <property type="match status" value="1"/>
</dbReference>
<organism evidence="7 8">
    <name type="scientific">Melghiribacillus thermohalophilus</name>
    <dbReference type="NCBI Taxonomy" id="1324956"/>
    <lineage>
        <taxon>Bacteria</taxon>
        <taxon>Bacillati</taxon>
        <taxon>Bacillota</taxon>
        <taxon>Bacilli</taxon>
        <taxon>Bacillales</taxon>
        <taxon>Bacillaceae</taxon>
        <taxon>Melghiribacillus</taxon>
    </lineage>
</organism>
<proteinExistence type="inferred from homology"/>
<keyword evidence="8" id="KW-1185">Reference proteome</keyword>
<reference evidence="7 8" key="1">
    <citation type="submission" date="2019-03" db="EMBL/GenBank/DDBJ databases">
        <title>Genomic Encyclopedia of Type Strains, Phase IV (KMG-IV): sequencing the most valuable type-strain genomes for metagenomic binning, comparative biology and taxonomic classification.</title>
        <authorList>
            <person name="Goeker M."/>
        </authorList>
    </citation>
    <scope>NUCLEOTIDE SEQUENCE [LARGE SCALE GENOMIC DNA]</scope>
    <source>
        <strain evidence="7 8">DSM 25894</strain>
    </source>
</reference>
<evidence type="ECO:0000256" key="4">
    <source>
        <dbReference type="ARBA" id="ARBA00022989"/>
    </source>
</evidence>
<protein>
    <submittedName>
        <fullName evidence="7">LytR family transcriptional attenuator</fullName>
    </submittedName>
</protein>
<dbReference type="RefSeq" id="WP_132372318.1">
    <property type="nucleotide sequence ID" value="NZ_SMAN01000016.1"/>
</dbReference>
<comment type="caution">
    <text evidence="7">The sequence shown here is derived from an EMBL/GenBank/DDBJ whole genome shotgun (WGS) entry which is preliminary data.</text>
</comment>
<evidence type="ECO:0000256" key="2">
    <source>
        <dbReference type="ARBA" id="ARBA00022692"/>
    </source>
</evidence>
<dbReference type="PANTHER" id="PTHR33392">
    <property type="entry name" value="POLYISOPRENYL-TEICHOIC ACID--PEPTIDOGLYCAN TEICHOIC ACID TRANSFERASE TAGU"/>
    <property type="match status" value="1"/>
</dbReference>
<accession>A0A4R3MZX4</accession>
<evidence type="ECO:0000256" key="5">
    <source>
        <dbReference type="SAM" id="Phobius"/>
    </source>
</evidence>
<keyword evidence="2 5" id="KW-0812">Transmembrane</keyword>